<dbReference type="AlphaFoldDB" id="A0A9D1EXU6"/>
<protein>
    <submittedName>
        <fullName evidence="1">Uncharacterized protein</fullName>
    </submittedName>
</protein>
<sequence length="176" mass="20475">MEKEIFEKRPIIISAWICAGKTYLTKKYDNVTELPSGDYKYILTEEQKAVVNKESLKSTKRAINPAWPQNYYDAILEEAKSGRYELILIAPCMPFEEMRSYGIEFILAYPDPACKEEYKRRAISRGANEDFVKRVDTTIESDYADFLKQPNEKITLQPGEYLEDALIRVGILKDRR</sequence>
<evidence type="ECO:0000313" key="2">
    <source>
        <dbReference type="Proteomes" id="UP000823928"/>
    </source>
</evidence>
<comment type="caution">
    <text evidence="1">The sequence shown here is derived from an EMBL/GenBank/DDBJ whole genome shotgun (WGS) entry which is preliminary data.</text>
</comment>
<reference evidence="1" key="2">
    <citation type="journal article" date="2021" name="PeerJ">
        <title>Extensive microbial diversity within the chicken gut microbiome revealed by metagenomics and culture.</title>
        <authorList>
            <person name="Gilroy R."/>
            <person name="Ravi A."/>
            <person name="Getino M."/>
            <person name="Pursley I."/>
            <person name="Horton D.L."/>
            <person name="Alikhan N.F."/>
            <person name="Baker D."/>
            <person name="Gharbi K."/>
            <person name="Hall N."/>
            <person name="Watson M."/>
            <person name="Adriaenssens E.M."/>
            <person name="Foster-Nyarko E."/>
            <person name="Jarju S."/>
            <person name="Secka A."/>
            <person name="Antonio M."/>
            <person name="Oren A."/>
            <person name="Chaudhuri R.R."/>
            <person name="La Ragione R."/>
            <person name="Hildebrand F."/>
            <person name="Pallen M.J."/>
        </authorList>
    </citation>
    <scope>NUCLEOTIDE SEQUENCE</scope>
    <source>
        <strain evidence="1">6276</strain>
    </source>
</reference>
<dbReference type="EMBL" id="DVIU01000073">
    <property type="protein sequence ID" value="HIS35649.1"/>
    <property type="molecule type" value="Genomic_DNA"/>
</dbReference>
<dbReference type="Proteomes" id="UP000823928">
    <property type="component" value="Unassembled WGS sequence"/>
</dbReference>
<reference evidence="1" key="1">
    <citation type="submission" date="2020-10" db="EMBL/GenBank/DDBJ databases">
        <authorList>
            <person name="Gilroy R."/>
        </authorList>
    </citation>
    <scope>NUCLEOTIDE SEQUENCE</scope>
    <source>
        <strain evidence="1">6276</strain>
    </source>
</reference>
<organism evidence="1 2">
    <name type="scientific">Candidatus Scatousia excrementigallinarum</name>
    <dbReference type="NCBI Taxonomy" id="2840935"/>
    <lineage>
        <taxon>Bacteria</taxon>
        <taxon>Candidatus Scatousia</taxon>
    </lineage>
</organism>
<name>A0A9D1EXU6_9BACT</name>
<evidence type="ECO:0000313" key="1">
    <source>
        <dbReference type="EMBL" id="HIS35649.1"/>
    </source>
</evidence>
<accession>A0A9D1EXU6</accession>
<proteinExistence type="predicted"/>
<gene>
    <name evidence="1" type="ORF">IAC10_03340</name>
</gene>